<sequence length="173" mass="19536">MEQLSHFDEKFSKKKFPITLVLDNIIGEANIGSIFRLADAFNIEKIIFSGIEPNLKSRRLQKTSRNTHRTVKYELTEDAIHFLKTAKTNSEIFSLEITSASIPVENFHYSGEKKKIILILGNEASGINNDFLDISDKHLHINMFGQNSSMNVAQATGIALYEISKTISAFDKK</sequence>
<proteinExistence type="predicted"/>
<organism evidence="4 5">
    <name type="scientific">Salegentibacter mishustinae</name>
    <dbReference type="NCBI Taxonomy" id="270918"/>
    <lineage>
        <taxon>Bacteria</taxon>
        <taxon>Pseudomonadati</taxon>
        <taxon>Bacteroidota</taxon>
        <taxon>Flavobacteriia</taxon>
        <taxon>Flavobacteriales</taxon>
        <taxon>Flavobacteriaceae</taxon>
        <taxon>Salegentibacter</taxon>
    </lineage>
</organism>
<keyword evidence="1 4" id="KW-0489">Methyltransferase</keyword>
<dbReference type="GO" id="GO:0032259">
    <property type="term" value="P:methylation"/>
    <property type="evidence" value="ECO:0007669"/>
    <property type="project" value="UniProtKB-KW"/>
</dbReference>
<reference evidence="4" key="1">
    <citation type="submission" date="2015-10" db="EMBL/GenBank/DDBJ databases">
        <title>Draft genome sequence of Salegentibacter mishustinae KCTC 12263.</title>
        <authorList>
            <person name="Lin W."/>
            <person name="Zheng Q."/>
        </authorList>
    </citation>
    <scope>NUCLEOTIDE SEQUENCE [LARGE SCALE GENOMIC DNA]</scope>
    <source>
        <strain evidence="4">KCTC 12263</strain>
    </source>
</reference>
<dbReference type="EMBL" id="LKTP01000037">
    <property type="protein sequence ID" value="KRG27251.1"/>
    <property type="molecule type" value="Genomic_DNA"/>
</dbReference>
<protein>
    <submittedName>
        <fullName evidence="4">RNA methyltransferase</fullName>
    </submittedName>
</protein>
<evidence type="ECO:0000313" key="5">
    <source>
        <dbReference type="Proteomes" id="UP000051643"/>
    </source>
</evidence>
<dbReference type="Pfam" id="PF00588">
    <property type="entry name" value="SpoU_methylase"/>
    <property type="match status" value="1"/>
</dbReference>
<keyword evidence="2 4" id="KW-0808">Transferase</keyword>
<evidence type="ECO:0000313" key="4">
    <source>
        <dbReference type="EMBL" id="KRG27251.1"/>
    </source>
</evidence>
<feature type="domain" description="tRNA/rRNA methyltransferase SpoU type" evidence="3">
    <location>
        <begin position="18"/>
        <end position="161"/>
    </location>
</feature>
<dbReference type="GO" id="GO:0003723">
    <property type="term" value="F:RNA binding"/>
    <property type="evidence" value="ECO:0007669"/>
    <property type="project" value="InterPro"/>
</dbReference>
<dbReference type="STRING" id="270918.APR42_12160"/>
<dbReference type="PANTHER" id="PTHR43191">
    <property type="entry name" value="RRNA METHYLTRANSFERASE 3"/>
    <property type="match status" value="1"/>
</dbReference>
<dbReference type="SUPFAM" id="SSF75217">
    <property type="entry name" value="alpha/beta knot"/>
    <property type="match status" value="1"/>
</dbReference>
<dbReference type="CDD" id="cd18082">
    <property type="entry name" value="SpoU-like_family"/>
    <property type="match status" value="1"/>
</dbReference>
<name>A0A0Q9ZGS5_9FLAO</name>
<dbReference type="InterPro" id="IPR029026">
    <property type="entry name" value="tRNA_m1G_MTases_N"/>
</dbReference>
<keyword evidence="5" id="KW-1185">Reference proteome</keyword>
<dbReference type="InterPro" id="IPR029028">
    <property type="entry name" value="Alpha/beta_knot_MTases"/>
</dbReference>
<dbReference type="InterPro" id="IPR051259">
    <property type="entry name" value="rRNA_Methyltransferase"/>
</dbReference>
<evidence type="ECO:0000256" key="2">
    <source>
        <dbReference type="ARBA" id="ARBA00022679"/>
    </source>
</evidence>
<evidence type="ECO:0000256" key="1">
    <source>
        <dbReference type="ARBA" id="ARBA00022603"/>
    </source>
</evidence>
<dbReference type="InterPro" id="IPR001537">
    <property type="entry name" value="SpoU_MeTrfase"/>
</dbReference>
<dbReference type="AlphaFoldDB" id="A0A0Q9ZGS5"/>
<dbReference type="RefSeq" id="WP_057483145.1">
    <property type="nucleotide sequence ID" value="NZ_BMWR01000007.1"/>
</dbReference>
<dbReference type="PANTHER" id="PTHR43191:SF7">
    <property type="entry name" value="OBP33PEP LIKE PROTEIN"/>
    <property type="match status" value="1"/>
</dbReference>
<evidence type="ECO:0000259" key="3">
    <source>
        <dbReference type="Pfam" id="PF00588"/>
    </source>
</evidence>
<gene>
    <name evidence="4" type="ORF">APR42_12160</name>
</gene>
<dbReference type="Gene3D" id="3.40.1280.10">
    <property type="match status" value="1"/>
</dbReference>
<dbReference type="GO" id="GO:0006396">
    <property type="term" value="P:RNA processing"/>
    <property type="evidence" value="ECO:0007669"/>
    <property type="project" value="InterPro"/>
</dbReference>
<accession>A0A0Q9ZGS5</accession>
<dbReference type="OrthoDB" id="9795352at2"/>
<dbReference type="Proteomes" id="UP000051643">
    <property type="component" value="Unassembled WGS sequence"/>
</dbReference>
<dbReference type="GO" id="GO:0008173">
    <property type="term" value="F:RNA methyltransferase activity"/>
    <property type="evidence" value="ECO:0007669"/>
    <property type="project" value="InterPro"/>
</dbReference>
<comment type="caution">
    <text evidence="4">The sequence shown here is derived from an EMBL/GenBank/DDBJ whole genome shotgun (WGS) entry which is preliminary data.</text>
</comment>